<evidence type="ECO:0000256" key="6">
    <source>
        <dbReference type="SAM" id="Phobius"/>
    </source>
</evidence>
<dbReference type="GO" id="GO:0071944">
    <property type="term" value="C:cell periphery"/>
    <property type="evidence" value="ECO:0007669"/>
    <property type="project" value="UniProtKB-ARBA"/>
</dbReference>
<comment type="subcellular location">
    <subcellularLocation>
        <location evidence="1">Membrane</location>
        <topology evidence="1">Single-pass membrane protein</topology>
    </subcellularLocation>
</comment>
<feature type="region of interest" description="Disordered" evidence="5">
    <location>
        <begin position="337"/>
        <end position="357"/>
    </location>
</feature>
<dbReference type="Proteomes" id="UP001163105">
    <property type="component" value="Unassembled WGS sequence"/>
</dbReference>
<evidence type="ECO:0000313" key="8">
    <source>
        <dbReference type="Proteomes" id="UP001163105"/>
    </source>
</evidence>
<keyword evidence="4 6" id="KW-0472">Membrane</keyword>
<sequence>MEAPSTIEPAMSSASAAQTTTTSPSSSSSSSSSPASPASSTSATDIRQNIGPLTTEFTPDWRCSVCSFEGTDNKPNYSTEYFELCTAFRKERLCPSVEPPACFPHVTAVSDISIGTFFYSPGLHCPQGWKTVATVTAGQTDVSSPAAPSISGVGLATLLPGETAAVCCPSSLSYVRLTGQGPLGNFYHCTANVTTTSSYMYCENRTGTRVLDKSYTGVGSDIAYTYLQHGPHVTTLPFRSVRVEAAKIQLNWRSQDRQSPSNSTTAGGVRGTDPTGIVPQTGAPTTSDGAGGAAAATGPSSLSGASVAGIAVGASCFVIGVGLLVLALWFRRRRRRKAAADGSGEKPPLTPGLGEGGFQKAELANTAATGRDRFHKPELEAPNHFEMDANPATFELYGDEEFIPGELPAADDDNDNNRNNTNTNSSMYESAERRSRKGGGVHERGAGVAPAAGPSPPTPLPLPRAGGTSGDSGRVNARATDTDHPMNAARPTTTLAHVPQRKAIPGRGTALRAHPPPSHSPSPSPPRSHHHQPQAPAQAQAVPSRRRGGSRRPVPRATGPDRGSIEGGWI</sequence>
<feature type="compositionally biased region" description="Basic residues" evidence="5">
    <location>
        <begin position="544"/>
        <end position="554"/>
    </location>
</feature>
<protein>
    <submittedName>
        <fullName evidence="7">CFEM domain-containing protein</fullName>
    </submittedName>
</protein>
<feature type="region of interest" description="Disordered" evidence="5">
    <location>
        <begin position="404"/>
        <end position="570"/>
    </location>
</feature>
<dbReference type="PANTHER" id="PTHR15549">
    <property type="entry name" value="PAIRED IMMUNOGLOBULIN-LIKE TYPE 2 RECEPTOR"/>
    <property type="match status" value="1"/>
</dbReference>
<keyword evidence="3 6" id="KW-1133">Transmembrane helix</keyword>
<evidence type="ECO:0000256" key="1">
    <source>
        <dbReference type="ARBA" id="ARBA00004167"/>
    </source>
</evidence>
<name>A0AB34FQ38_9HYPO</name>
<feature type="compositionally biased region" description="Low complexity" evidence="5">
    <location>
        <begin position="12"/>
        <end position="44"/>
    </location>
</feature>
<organism evidence="7 8">
    <name type="scientific">Purpureocillium lavendulum</name>
    <dbReference type="NCBI Taxonomy" id="1247861"/>
    <lineage>
        <taxon>Eukaryota</taxon>
        <taxon>Fungi</taxon>
        <taxon>Dikarya</taxon>
        <taxon>Ascomycota</taxon>
        <taxon>Pezizomycotina</taxon>
        <taxon>Sordariomycetes</taxon>
        <taxon>Hypocreomycetidae</taxon>
        <taxon>Hypocreales</taxon>
        <taxon>Ophiocordycipitaceae</taxon>
        <taxon>Purpureocillium</taxon>
    </lineage>
</organism>
<dbReference type="PANTHER" id="PTHR15549:SF26">
    <property type="entry name" value="AXIAL BUDDING PATTERN PROTEIN 2-RELATED"/>
    <property type="match status" value="1"/>
</dbReference>
<dbReference type="GO" id="GO:0016020">
    <property type="term" value="C:membrane"/>
    <property type="evidence" value="ECO:0007669"/>
    <property type="project" value="UniProtKB-SubCell"/>
</dbReference>
<feature type="compositionally biased region" description="Low complexity" evidence="5">
    <location>
        <begin position="281"/>
        <end position="298"/>
    </location>
</feature>
<feature type="compositionally biased region" description="Pro residues" evidence="5">
    <location>
        <begin position="453"/>
        <end position="462"/>
    </location>
</feature>
<keyword evidence="8" id="KW-1185">Reference proteome</keyword>
<proteinExistence type="predicted"/>
<feature type="compositionally biased region" description="Polar residues" evidence="5">
    <location>
        <begin position="252"/>
        <end position="266"/>
    </location>
</feature>
<feature type="compositionally biased region" description="Acidic residues" evidence="5">
    <location>
        <begin position="404"/>
        <end position="414"/>
    </location>
</feature>
<evidence type="ECO:0000256" key="4">
    <source>
        <dbReference type="ARBA" id="ARBA00023136"/>
    </source>
</evidence>
<comment type="caution">
    <text evidence="7">The sequence shown here is derived from an EMBL/GenBank/DDBJ whole genome shotgun (WGS) entry which is preliminary data.</text>
</comment>
<evidence type="ECO:0000256" key="3">
    <source>
        <dbReference type="ARBA" id="ARBA00022989"/>
    </source>
</evidence>
<evidence type="ECO:0000256" key="5">
    <source>
        <dbReference type="SAM" id="MobiDB-lite"/>
    </source>
</evidence>
<feature type="transmembrane region" description="Helical" evidence="6">
    <location>
        <begin position="307"/>
        <end position="330"/>
    </location>
</feature>
<evidence type="ECO:0000313" key="7">
    <source>
        <dbReference type="EMBL" id="KAJ6440295.1"/>
    </source>
</evidence>
<reference evidence="7" key="1">
    <citation type="submission" date="2023-01" db="EMBL/GenBank/DDBJ databases">
        <title>The growth and conidiation of Purpureocillium lavendulum are regulated by nitrogen source and histone H3K14 acetylation.</title>
        <authorList>
            <person name="Tang P."/>
            <person name="Han J."/>
            <person name="Zhang C."/>
            <person name="Tang P."/>
            <person name="Qi F."/>
            <person name="Zhang K."/>
            <person name="Liang L."/>
        </authorList>
    </citation>
    <scope>NUCLEOTIDE SEQUENCE</scope>
    <source>
        <strain evidence="7">YMF1.00683</strain>
    </source>
</reference>
<feature type="region of interest" description="Disordered" evidence="5">
    <location>
        <begin position="252"/>
        <end position="298"/>
    </location>
</feature>
<keyword evidence="2 6" id="KW-0812">Transmembrane</keyword>
<accession>A0AB34FQ38</accession>
<dbReference type="InterPro" id="IPR051694">
    <property type="entry name" value="Immunoregulatory_rcpt-like"/>
</dbReference>
<dbReference type="EMBL" id="JAQHRD010000005">
    <property type="protein sequence ID" value="KAJ6440295.1"/>
    <property type="molecule type" value="Genomic_DNA"/>
</dbReference>
<dbReference type="AlphaFoldDB" id="A0AB34FQ38"/>
<evidence type="ECO:0000256" key="2">
    <source>
        <dbReference type="ARBA" id="ARBA00022692"/>
    </source>
</evidence>
<feature type="compositionally biased region" description="Low complexity" evidence="5">
    <location>
        <begin position="533"/>
        <end position="543"/>
    </location>
</feature>
<feature type="region of interest" description="Disordered" evidence="5">
    <location>
        <begin position="1"/>
        <end position="53"/>
    </location>
</feature>
<gene>
    <name evidence="7" type="ORF">O9K51_06085</name>
</gene>
<feature type="compositionally biased region" description="Pro residues" evidence="5">
    <location>
        <begin position="514"/>
        <end position="526"/>
    </location>
</feature>